<dbReference type="PANTHER" id="PTHR10869">
    <property type="entry name" value="PROLYL 4-HYDROXYLASE ALPHA SUBUNIT"/>
    <property type="match status" value="1"/>
</dbReference>
<dbReference type="Proteomes" id="UP000623129">
    <property type="component" value="Unassembled WGS sequence"/>
</dbReference>
<comment type="caution">
    <text evidence="5">The sequence shown here is derived from an EMBL/GenBank/DDBJ whole genome shotgun (WGS) entry which is preliminary data.</text>
</comment>
<dbReference type="PROSITE" id="PS51471">
    <property type="entry name" value="FE2OG_OXY"/>
    <property type="match status" value="1"/>
</dbReference>
<keyword evidence="6" id="KW-1185">Reference proteome</keyword>
<name>A0A833RGA7_9POAL</name>
<organism evidence="5 6">
    <name type="scientific">Carex littledalei</name>
    <dbReference type="NCBI Taxonomy" id="544730"/>
    <lineage>
        <taxon>Eukaryota</taxon>
        <taxon>Viridiplantae</taxon>
        <taxon>Streptophyta</taxon>
        <taxon>Embryophyta</taxon>
        <taxon>Tracheophyta</taxon>
        <taxon>Spermatophyta</taxon>
        <taxon>Magnoliopsida</taxon>
        <taxon>Liliopsida</taxon>
        <taxon>Poales</taxon>
        <taxon>Cyperaceae</taxon>
        <taxon>Cyperoideae</taxon>
        <taxon>Cariceae</taxon>
        <taxon>Carex</taxon>
        <taxon>Carex subgen. Euthyceras</taxon>
    </lineage>
</organism>
<dbReference type="PANTHER" id="PTHR10869:SF238">
    <property type="entry name" value="PROLYL 4-HYDROXYLASE 6-RELATED"/>
    <property type="match status" value="1"/>
</dbReference>
<evidence type="ECO:0000259" key="4">
    <source>
        <dbReference type="PROSITE" id="PS51471"/>
    </source>
</evidence>
<evidence type="ECO:0000313" key="5">
    <source>
        <dbReference type="EMBL" id="KAF3338797.1"/>
    </source>
</evidence>
<sequence length="127" mass="14193">MNFIQVWHYGVNDSYGPHYDFYENNEDKPGGNRVATVLIYLSNVTHGGETIFPKSQTTKLKDESFSECASAGYAIKPVKGSAVFFFNLNLDSTLDNSSLHQSCKNIVHQNALTVQYTVSAMTIMRIC</sequence>
<protein>
    <submittedName>
        <fullName evidence="5">Putative prolyl 4-hydroxylase 6 isoform X1</fullName>
    </submittedName>
</protein>
<dbReference type="EMBL" id="SWLB01000004">
    <property type="protein sequence ID" value="KAF3338797.1"/>
    <property type="molecule type" value="Genomic_DNA"/>
</dbReference>
<evidence type="ECO:0000313" key="6">
    <source>
        <dbReference type="Proteomes" id="UP000623129"/>
    </source>
</evidence>
<evidence type="ECO:0000256" key="1">
    <source>
        <dbReference type="ARBA" id="ARBA00004586"/>
    </source>
</evidence>
<keyword evidence="3" id="KW-0408">Iron</keyword>
<comment type="subcellular location">
    <subcellularLocation>
        <location evidence="1">Endoplasmic reticulum membrane</location>
    </subcellularLocation>
</comment>
<dbReference type="AlphaFoldDB" id="A0A833RGA7"/>
<proteinExistence type="predicted"/>
<keyword evidence="2" id="KW-0479">Metal-binding</keyword>
<dbReference type="OrthoDB" id="420380at2759"/>
<reference evidence="5" key="1">
    <citation type="submission" date="2020-01" db="EMBL/GenBank/DDBJ databases">
        <title>Genome sequence of Kobresia littledalei, the first chromosome-level genome in the family Cyperaceae.</title>
        <authorList>
            <person name="Qu G."/>
        </authorList>
    </citation>
    <scope>NUCLEOTIDE SEQUENCE</scope>
    <source>
        <strain evidence="5">C.B.Clarke</strain>
        <tissue evidence="5">Leaf</tissue>
    </source>
</reference>
<dbReference type="Gene3D" id="2.60.120.620">
    <property type="entry name" value="q2cbj1_9rhob like domain"/>
    <property type="match status" value="1"/>
</dbReference>
<feature type="domain" description="Fe2OG dioxygenase" evidence="4">
    <location>
        <begin position="1"/>
        <end position="127"/>
    </location>
</feature>
<dbReference type="GO" id="GO:0005789">
    <property type="term" value="C:endoplasmic reticulum membrane"/>
    <property type="evidence" value="ECO:0007669"/>
    <property type="project" value="UniProtKB-SubCell"/>
</dbReference>
<dbReference type="Pfam" id="PF13640">
    <property type="entry name" value="2OG-FeII_Oxy_3"/>
    <property type="match status" value="1"/>
</dbReference>
<evidence type="ECO:0000256" key="3">
    <source>
        <dbReference type="ARBA" id="ARBA00023004"/>
    </source>
</evidence>
<evidence type="ECO:0000256" key="2">
    <source>
        <dbReference type="ARBA" id="ARBA00022723"/>
    </source>
</evidence>
<dbReference type="InterPro" id="IPR045054">
    <property type="entry name" value="P4HA-like"/>
</dbReference>
<dbReference type="GO" id="GO:0046872">
    <property type="term" value="F:metal ion binding"/>
    <property type="evidence" value="ECO:0007669"/>
    <property type="project" value="UniProtKB-KW"/>
</dbReference>
<dbReference type="InterPro" id="IPR005123">
    <property type="entry name" value="Oxoglu/Fe-dep_dioxygenase_dom"/>
</dbReference>
<accession>A0A833RGA7</accession>
<dbReference type="InterPro" id="IPR044862">
    <property type="entry name" value="Pro_4_hyd_alph_FE2OG_OXY"/>
</dbReference>
<dbReference type="GO" id="GO:0004656">
    <property type="term" value="F:procollagen-proline 4-dioxygenase activity"/>
    <property type="evidence" value="ECO:0007669"/>
    <property type="project" value="TreeGrafter"/>
</dbReference>
<gene>
    <name evidence="5" type="ORF">FCM35_KLT16268</name>
</gene>